<dbReference type="Gene3D" id="3.50.50.60">
    <property type="entry name" value="FAD/NAD(P)-binding domain"/>
    <property type="match status" value="2"/>
</dbReference>
<dbReference type="Pfam" id="PF13450">
    <property type="entry name" value="NAD_binding_8"/>
    <property type="match status" value="1"/>
</dbReference>
<dbReference type="Proteomes" id="UP000734511">
    <property type="component" value="Unassembled WGS sequence"/>
</dbReference>
<dbReference type="PRINTS" id="PR00368">
    <property type="entry name" value="FADPNR"/>
</dbReference>
<protein>
    <submittedName>
        <fullName evidence="1">NAD(P)/FAD-dependent oxidoreductase</fullName>
    </submittedName>
</protein>
<dbReference type="PANTHER" id="PTHR10668">
    <property type="entry name" value="PHYTOENE DEHYDROGENASE"/>
    <property type="match status" value="1"/>
</dbReference>
<name>A0ABX0ZNT0_9ACTN</name>
<sequence>MQPRRLVGWRHGRRSGCGDRWDEAVRPGGGAAVTRAVVADAVVVGAGPNGLTAAVELARAGLSVQLYEAADTVGGGARTEELTLPGFRHDPCSAVHPFGIGSPAFEALPLGRHGLEWLHPDIPMAHPFPDGTAAVLGRSVGATAASLGPRDAVTYRKLMAPYVGHWDTIAADFFRPQWAGIPRDPYRFARFGLTGLPPVSLLALRFRGAKARGLLAGLAGHAITKLSQPLTGAMAMMFALAAHERGWPVARGGSQAISDALAGHLTELGGTIRTGVTVRKLDELPPARAYVFDTSPTALARIAALGDAYRNYRYGPSVFKIDYALDGPVPWTAPEARRAGTVHVGPTFTEIGDALTRAVTGRPPHTPFLITAQPTVVDPSRAPEGKHVFWAYGHVPNGWHGDATDAVERQIERFAPGFRDLVLARAVTGPAGLAARNANYVGGDVACGAFAGLQTVLRPRLAAVPYATSRPGVFLCSSATPPGPGVHGMSGLGAARAVLRHLRRAARR</sequence>
<dbReference type="InterPro" id="IPR036188">
    <property type="entry name" value="FAD/NAD-bd_sf"/>
</dbReference>
<evidence type="ECO:0000313" key="2">
    <source>
        <dbReference type="Proteomes" id="UP000734511"/>
    </source>
</evidence>
<dbReference type="EMBL" id="JAATEJ010000015">
    <property type="protein sequence ID" value="NJP45505.1"/>
    <property type="molecule type" value="Genomic_DNA"/>
</dbReference>
<keyword evidence="2" id="KW-1185">Reference proteome</keyword>
<evidence type="ECO:0000313" key="1">
    <source>
        <dbReference type="EMBL" id="NJP45505.1"/>
    </source>
</evidence>
<dbReference type="SUPFAM" id="SSF51905">
    <property type="entry name" value="FAD/NAD(P)-binding domain"/>
    <property type="match status" value="1"/>
</dbReference>
<proteinExistence type="predicted"/>
<organism evidence="1 2">
    <name type="scientific">Actinacidiphila epipremni</name>
    <dbReference type="NCBI Taxonomy" id="2053013"/>
    <lineage>
        <taxon>Bacteria</taxon>
        <taxon>Bacillati</taxon>
        <taxon>Actinomycetota</taxon>
        <taxon>Actinomycetes</taxon>
        <taxon>Kitasatosporales</taxon>
        <taxon>Streptomycetaceae</taxon>
        <taxon>Actinacidiphila</taxon>
    </lineage>
</organism>
<dbReference type="PANTHER" id="PTHR10668:SF105">
    <property type="entry name" value="DEHYDROGENASE-RELATED"/>
    <property type="match status" value="1"/>
</dbReference>
<gene>
    <name evidence="1" type="ORF">HCN08_19170</name>
</gene>
<reference evidence="1 2" key="1">
    <citation type="submission" date="2020-03" db="EMBL/GenBank/DDBJ databases">
        <title>WGS of actinomycetes isolated from Thailand.</title>
        <authorList>
            <person name="Thawai C."/>
        </authorList>
    </citation>
    <scope>NUCLEOTIDE SEQUENCE [LARGE SCALE GENOMIC DNA]</scope>
    <source>
        <strain evidence="1 2">PRB2-1</strain>
    </source>
</reference>
<accession>A0ABX0ZNT0</accession>
<comment type="caution">
    <text evidence="1">The sequence shown here is derived from an EMBL/GenBank/DDBJ whole genome shotgun (WGS) entry which is preliminary data.</text>
</comment>
<dbReference type="PRINTS" id="PR00411">
    <property type="entry name" value="PNDRDTASEI"/>
</dbReference>